<dbReference type="NCBIfam" id="NF004760">
    <property type="entry name" value="PRK06091.1"/>
    <property type="match status" value="1"/>
</dbReference>
<protein>
    <submittedName>
        <fullName evidence="3">FdrA protein</fullName>
    </submittedName>
</protein>
<dbReference type="Gene3D" id="3.40.50.261">
    <property type="entry name" value="Succinyl-CoA synthetase domains"/>
    <property type="match status" value="2"/>
</dbReference>
<dbReference type="Proteomes" id="UP000198815">
    <property type="component" value="Unassembled WGS sequence"/>
</dbReference>
<sequence>MLTTIVQKNTYQDSVALMVLSRTLSDLDGVTKVSVMMGTPANKEILGATGFGSPEVDAAAATDLIIGIDADDPQSFREVVEQANALLAHQASAGASSGLARVHSLARARAKLPDANLAVVSIPGEYASAQAHELLESGLNVLLFSDNVSLEDEVMLKTRAGELGLLLMGPDCGTSAFAGVPLAFGNLCAAGSVGVVGASGTGTQEVMVQVDRLGAGISHAIGLGGRDLSEAVGGRTAVQALAALDADPRTEVIVLVSKPPAPSVRARVEQAAQQLSTPVVTVFLDGHDETGREGNLTQARTLSEAARRAVELAGTATFSRPDGGIVGLYTGGTLADEAAMILREELQLTADPGEPPAGTVLAAGPHRIVDLGDDVYTRGRPHPMIDPASRAEAIARALAEPSTAVLLLDLVLGHGSSADPAGAIAGPIREGLARAEAAGRQVRVVASICGTERDEQKLSAQAEVLREAGVRVLPDNAAAARHAAALARRIGTAAPSRSSDVPKAIAGLLGGPRTINVGLASFAEDLAGIGAPVVQWSWSPPAGGDAQLARLVDRLLMS</sequence>
<dbReference type="STRING" id="64702.SAMN05443377_11362"/>
<feature type="domain" description="ATP-citrate synthase/succinyl-CoA ligase C-terminal" evidence="1">
    <location>
        <begin position="328"/>
        <end position="485"/>
    </location>
</feature>
<dbReference type="Gene3D" id="3.40.50.720">
    <property type="entry name" value="NAD(P)-binding Rossmann-like Domain"/>
    <property type="match status" value="1"/>
</dbReference>
<evidence type="ECO:0000313" key="4">
    <source>
        <dbReference type="Proteomes" id="UP000198815"/>
    </source>
</evidence>
<evidence type="ECO:0000259" key="2">
    <source>
        <dbReference type="Pfam" id="PF02629"/>
    </source>
</evidence>
<dbReference type="GO" id="GO:0004776">
    <property type="term" value="F:succinate-CoA ligase (GDP-forming) activity"/>
    <property type="evidence" value="ECO:0007669"/>
    <property type="project" value="TreeGrafter"/>
</dbReference>
<keyword evidence="4" id="KW-1185">Reference proteome</keyword>
<dbReference type="RefSeq" id="WP_091969685.1">
    <property type="nucleotide sequence ID" value="NZ_FOGZ01000013.1"/>
</dbReference>
<reference evidence="3 4" key="1">
    <citation type="submission" date="2016-10" db="EMBL/GenBank/DDBJ databases">
        <authorList>
            <person name="de Groot N.N."/>
        </authorList>
    </citation>
    <scope>NUCLEOTIDE SEQUENCE [LARGE SCALE GENOMIC DNA]</scope>
    <source>
        <strain evidence="3 4">DSM 16859</strain>
    </source>
</reference>
<gene>
    <name evidence="3" type="ORF">SAMN05443377_11362</name>
</gene>
<dbReference type="GO" id="GO:0004775">
    <property type="term" value="F:succinate-CoA ligase (ADP-forming) activity"/>
    <property type="evidence" value="ECO:0007669"/>
    <property type="project" value="TreeGrafter"/>
</dbReference>
<accession>A0A1H9SHS8</accession>
<dbReference type="GO" id="GO:0009361">
    <property type="term" value="C:succinate-CoA ligase complex (ADP-forming)"/>
    <property type="evidence" value="ECO:0007669"/>
    <property type="project" value="TreeGrafter"/>
</dbReference>
<evidence type="ECO:0000313" key="3">
    <source>
        <dbReference type="EMBL" id="SER84537.1"/>
    </source>
</evidence>
<dbReference type="SUPFAM" id="SSF52210">
    <property type="entry name" value="Succinyl-CoA synthetase domains"/>
    <property type="match status" value="2"/>
</dbReference>
<name>A0A1H9SHS8_9ACTN</name>
<dbReference type="GO" id="GO:0005829">
    <property type="term" value="C:cytosol"/>
    <property type="evidence" value="ECO:0007669"/>
    <property type="project" value="TreeGrafter"/>
</dbReference>
<organism evidence="3 4">
    <name type="scientific">Propionibacterium cyclohexanicum</name>
    <dbReference type="NCBI Taxonomy" id="64702"/>
    <lineage>
        <taxon>Bacteria</taxon>
        <taxon>Bacillati</taxon>
        <taxon>Actinomycetota</taxon>
        <taxon>Actinomycetes</taxon>
        <taxon>Propionibacteriales</taxon>
        <taxon>Propionibacteriaceae</taxon>
        <taxon>Propionibacterium</taxon>
    </lineage>
</organism>
<dbReference type="PANTHER" id="PTHR11117:SF24">
    <property type="entry name" value="PROTEIN FDRA"/>
    <property type="match status" value="1"/>
</dbReference>
<dbReference type="PANTHER" id="PTHR11117">
    <property type="entry name" value="SUCCINYL-COA LIGASE SUBUNIT ALPHA"/>
    <property type="match status" value="1"/>
</dbReference>
<dbReference type="InterPro" id="IPR016102">
    <property type="entry name" value="Succinyl-CoA_synth-like"/>
</dbReference>
<dbReference type="Pfam" id="PF02629">
    <property type="entry name" value="CoA_binding"/>
    <property type="match status" value="1"/>
</dbReference>
<dbReference type="AlphaFoldDB" id="A0A1H9SHS8"/>
<dbReference type="OrthoDB" id="5580580at2"/>
<proteinExistence type="predicted"/>
<dbReference type="Pfam" id="PF00549">
    <property type="entry name" value="Ligase_CoA"/>
    <property type="match status" value="1"/>
</dbReference>
<feature type="domain" description="CoA-binding" evidence="2">
    <location>
        <begin position="191"/>
        <end position="282"/>
    </location>
</feature>
<dbReference type="InterPro" id="IPR003781">
    <property type="entry name" value="CoA-bd"/>
</dbReference>
<evidence type="ECO:0000259" key="1">
    <source>
        <dbReference type="Pfam" id="PF00549"/>
    </source>
</evidence>
<dbReference type="InterPro" id="IPR005811">
    <property type="entry name" value="SUCC_ACL_C"/>
</dbReference>
<dbReference type="GO" id="GO:0006099">
    <property type="term" value="P:tricarboxylic acid cycle"/>
    <property type="evidence" value="ECO:0007669"/>
    <property type="project" value="TreeGrafter"/>
</dbReference>
<dbReference type="EMBL" id="FOGZ01000013">
    <property type="protein sequence ID" value="SER84537.1"/>
    <property type="molecule type" value="Genomic_DNA"/>
</dbReference>